<evidence type="ECO:0000313" key="4">
    <source>
        <dbReference type="Proteomes" id="UP001322277"/>
    </source>
</evidence>
<dbReference type="GeneID" id="87951828"/>
<sequence>MSGVEVLSLISSIIAILDASLATYAAVKSASGLPPSFQDVSLRLPLIRDTLKAAWGSLAQDTQSHEDETSLQAVLEGCKDKVSALDQVFRSVITSDSDSRLERYLKALNTIPKADKVENLAAGILADLQVLAGNFVIKAATREQMRSLIATAKEDDGNKLPSLTANNIGSGSQYVHMGNGNQNVSTESGVQINGSSTGPFYFGID</sequence>
<dbReference type="InterPro" id="IPR031352">
    <property type="entry name" value="SesA"/>
</dbReference>
<evidence type="ECO:0000313" key="3">
    <source>
        <dbReference type="EMBL" id="WQF90314.1"/>
    </source>
</evidence>
<dbReference type="RefSeq" id="XP_062787535.1">
    <property type="nucleotide sequence ID" value="XM_062931484.1"/>
</dbReference>
<keyword evidence="4" id="KW-1185">Reference proteome</keyword>
<dbReference type="EMBL" id="CP137315">
    <property type="protein sequence ID" value="WQF90314.1"/>
    <property type="molecule type" value="Genomic_DNA"/>
</dbReference>
<protein>
    <submittedName>
        <fullName evidence="3">NACHT-NTPase and P-loop NTPase domain-containing protein</fullName>
    </submittedName>
</protein>
<dbReference type="Proteomes" id="UP001322277">
    <property type="component" value="Chromosome 11"/>
</dbReference>
<feature type="domain" description="NACHT-NTPase and P-loop NTPases N-terminal" evidence="2">
    <location>
        <begin position="10"/>
        <end position="131"/>
    </location>
</feature>
<gene>
    <name evidence="3" type="ORF">CDEST_15328</name>
</gene>
<evidence type="ECO:0000259" key="2">
    <source>
        <dbReference type="Pfam" id="PF17107"/>
    </source>
</evidence>
<dbReference type="KEGG" id="cdet:87951828"/>
<dbReference type="Pfam" id="PF17107">
    <property type="entry name" value="SesA"/>
    <property type="match status" value="1"/>
</dbReference>
<feature type="chain" id="PRO_5043836623" evidence="1">
    <location>
        <begin position="20"/>
        <end position="205"/>
    </location>
</feature>
<feature type="signal peptide" evidence="1">
    <location>
        <begin position="1"/>
        <end position="19"/>
    </location>
</feature>
<reference evidence="4" key="1">
    <citation type="journal article" date="2023" name="bioRxiv">
        <title>Complete genome of the Medicago anthracnose fungus, Colletotrichum destructivum, reveals a mini-chromosome-like region within a core chromosome.</title>
        <authorList>
            <person name="Lapalu N."/>
            <person name="Simon A."/>
            <person name="Lu A."/>
            <person name="Plaumann P.-L."/>
            <person name="Amselem J."/>
            <person name="Pigne S."/>
            <person name="Auger A."/>
            <person name="Koch C."/>
            <person name="Dallery J.-F."/>
            <person name="O'Connell R.J."/>
        </authorList>
    </citation>
    <scope>NUCLEOTIDE SEQUENCE [LARGE SCALE GENOMIC DNA]</scope>
    <source>
        <strain evidence="4">CBS 520.97</strain>
    </source>
</reference>
<evidence type="ECO:0000256" key="1">
    <source>
        <dbReference type="SAM" id="SignalP"/>
    </source>
</evidence>
<keyword evidence="1" id="KW-0732">Signal</keyword>
<proteinExistence type="predicted"/>
<dbReference type="AlphaFoldDB" id="A0AAX4J3Z5"/>
<accession>A0AAX4J3Z5</accession>
<name>A0AAX4J3Z5_9PEZI</name>
<organism evidence="3 4">
    <name type="scientific">Colletotrichum destructivum</name>
    <dbReference type="NCBI Taxonomy" id="34406"/>
    <lineage>
        <taxon>Eukaryota</taxon>
        <taxon>Fungi</taxon>
        <taxon>Dikarya</taxon>
        <taxon>Ascomycota</taxon>
        <taxon>Pezizomycotina</taxon>
        <taxon>Sordariomycetes</taxon>
        <taxon>Hypocreomycetidae</taxon>
        <taxon>Glomerellales</taxon>
        <taxon>Glomerellaceae</taxon>
        <taxon>Colletotrichum</taxon>
        <taxon>Colletotrichum destructivum species complex</taxon>
    </lineage>
</organism>